<evidence type="ECO:0000259" key="6">
    <source>
        <dbReference type="Pfam" id="PF08281"/>
    </source>
</evidence>
<dbReference type="Proteomes" id="UP000198661">
    <property type="component" value="Unassembled WGS sequence"/>
</dbReference>
<dbReference type="InterPro" id="IPR013324">
    <property type="entry name" value="RNA_pol_sigma_r3/r4-like"/>
</dbReference>
<accession>A0A1I2RNN2</accession>
<keyword evidence="3" id="KW-0731">Sigma factor</keyword>
<name>A0A1I2RNN2_9BACL</name>
<evidence type="ECO:0000313" key="8">
    <source>
        <dbReference type="Proteomes" id="UP000198661"/>
    </source>
</evidence>
<organism evidence="7 8">
    <name type="scientific">Planifilum fulgidum</name>
    <dbReference type="NCBI Taxonomy" id="201973"/>
    <lineage>
        <taxon>Bacteria</taxon>
        <taxon>Bacillati</taxon>
        <taxon>Bacillota</taxon>
        <taxon>Bacilli</taxon>
        <taxon>Bacillales</taxon>
        <taxon>Thermoactinomycetaceae</taxon>
        <taxon>Planifilum</taxon>
    </lineage>
</organism>
<evidence type="ECO:0000313" key="7">
    <source>
        <dbReference type="EMBL" id="SFG40237.1"/>
    </source>
</evidence>
<dbReference type="InterPro" id="IPR014284">
    <property type="entry name" value="RNA_pol_sigma-70_dom"/>
</dbReference>
<dbReference type="PANTHER" id="PTHR43133:SF57">
    <property type="entry name" value="RNA POLYMERASE SIGMA-70 FACTOR"/>
    <property type="match status" value="1"/>
</dbReference>
<dbReference type="NCBIfam" id="TIGR02937">
    <property type="entry name" value="sigma70-ECF"/>
    <property type="match status" value="1"/>
</dbReference>
<dbReference type="STRING" id="201973.SAMN04488025_13113"/>
<dbReference type="InterPro" id="IPR039425">
    <property type="entry name" value="RNA_pol_sigma-70-like"/>
</dbReference>
<sequence>MLERAKRDPEAFGRLYDFYVTPVYRYVYGRVGDRLHAEDVTADVFRRALESIGRFQWDEKPFSAWLFGIARRAVADHFRRAGREVAGGPLSANFPEKDNGEPFRDLDLWRAVDDLPEEQRQVVILRFCGDLSFRQIGPVLGKSEDTAKMMLYRALKTLQRAVRGDDGTGEGGTVGPMPEASGALFRWGVGRAHRGGEPTVGAGKAGSGFCRFPARRTASKCPVFGCRRIQRSLERCRRERRKAAAPSMAPPMDGCRHRLVAGRIGIFFQPVPDVDAREVVAKMKQTARSMRVDRYRATMVHWGGREDGTRYRSVSERWYENPGRFR</sequence>
<gene>
    <name evidence="7" type="ORF">SAMN04488025_13113</name>
</gene>
<dbReference type="EMBL" id="FOOK01000031">
    <property type="protein sequence ID" value="SFG40237.1"/>
    <property type="molecule type" value="Genomic_DNA"/>
</dbReference>
<evidence type="ECO:0000259" key="5">
    <source>
        <dbReference type="Pfam" id="PF04542"/>
    </source>
</evidence>
<dbReference type="SUPFAM" id="SSF88659">
    <property type="entry name" value="Sigma3 and sigma4 domains of RNA polymerase sigma factors"/>
    <property type="match status" value="1"/>
</dbReference>
<dbReference type="SUPFAM" id="SSF88946">
    <property type="entry name" value="Sigma2 domain of RNA polymerase sigma factors"/>
    <property type="match status" value="1"/>
</dbReference>
<protein>
    <submittedName>
        <fullName evidence="7">RNA polymerase sigma factor, sigma-70 family</fullName>
    </submittedName>
</protein>
<dbReference type="GO" id="GO:0006352">
    <property type="term" value="P:DNA-templated transcription initiation"/>
    <property type="evidence" value="ECO:0007669"/>
    <property type="project" value="InterPro"/>
</dbReference>
<keyword evidence="4" id="KW-0804">Transcription</keyword>
<dbReference type="InterPro" id="IPR007627">
    <property type="entry name" value="RNA_pol_sigma70_r2"/>
</dbReference>
<feature type="domain" description="RNA polymerase sigma factor 70 region 4 type 2" evidence="6">
    <location>
        <begin position="107"/>
        <end position="158"/>
    </location>
</feature>
<evidence type="ECO:0000256" key="1">
    <source>
        <dbReference type="ARBA" id="ARBA00010641"/>
    </source>
</evidence>
<reference evidence="7 8" key="1">
    <citation type="submission" date="2016-10" db="EMBL/GenBank/DDBJ databases">
        <authorList>
            <person name="de Groot N.N."/>
        </authorList>
    </citation>
    <scope>NUCLEOTIDE SEQUENCE [LARGE SCALE GENOMIC DNA]</scope>
    <source>
        <strain evidence="7 8">DSM 44945</strain>
    </source>
</reference>
<feature type="domain" description="RNA polymerase sigma-70 region 2" evidence="5">
    <location>
        <begin position="16"/>
        <end position="83"/>
    </location>
</feature>
<dbReference type="InterPro" id="IPR013325">
    <property type="entry name" value="RNA_pol_sigma_r2"/>
</dbReference>
<keyword evidence="8" id="KW-1185">Reference proteome</keyword>
<keyword evidence="2" id="KW-0805">Transcription regulation</keyword>
<dbReference type="InterPro" id="IPR013249">
    <property type="entry name" value="RNA_pol_sigma70_r4_t2"/>
</dbReference>
<evidence type="ECO:0000256" key="3">
    <source>
        <dbReference type="ARBA" id="ARBA00023082"/>
    </source>
</evidence>
<dbReference type="Gene3D" id="1.10.10.10">
    <property type="entry name" value="Winged helix-like DNA-binding domain superfamily/Winged helix DNA-binding domain"/>
    <property type="match status" value="1"/>
</dbReference>
<dbReference type="Pfam" id="PF04542">
    <property type="entry name" value="Sigma70_r2"/>
    <property type="match status" value="1"/>
</dbReference>
<dbReference type="GO" id="GO:0016987">
    <property type="term" value="F:sigma factor activity"/>
    <property type="evidence" value="ECO:0007669"/>
    <property type="project" value="UniProtKB-KW"/>
</dbReference>
<dbReference type="CDD" id="cd06171">
    <property type="entry name" value="Sigma70_r4"/>
    <property type="match status" value="1"/>
</dbReference>
<dbReference type="Pfam" id="PF08281">
    <property type="entry name" value="Sigma70_r4_2"/>
    <property type="match status" value="1"/>
</dbReference>
<evidence type="ECO:0000256" key="2">
    <source>
        <dbReference type="ARBA" id="ARBA00023015"/>
    </source>
</evidence>
<dbReference type="InterPro" id="IPR036388">
    <property type="entry name" value="WH-like_DNA-bd_sf"/>
</dbReference>
<comment type="similarity">
    <text evidence="1">Belongs to the sigma-70 factor family. ECF subfamily.</text>
</comment>
<proteinExistence type="inferred from homology"/>
<dbReference type="AlphaFoldDB" id="A0A1I2RNN2"/>
<dbReference type="Gene3D" id="1.10.1740.10">
    <property type="match status" value="1"/>
</dbReference>
<dbReference type="GO" id="GO:0003677">
    <property type="term" value="F:DNA binding"/>
    <property type="evidence" value="ECO:0007669"/>
    <property type="project" value="InterPro"/>
</dbReference>
<evidence type="ECO:0000256" key="4">
    <source>
        <dbReference type="ARBA" id="ARBA00023163"/>
    </source>
</evidence>
<dbReference type="PANTHER" id="PTHR43133">
    <property type="entry name" value="RNA POLYMERASE ECF-TYPE SIGMA FACTO"/>
    <property type="match status" value="1"/>
</dbReference>